<comment type="similarity">
    <text evidence="1 2">Belongs to the small heat shock protein (HSP20) family.</text>
</comment>
<dbReference type="CDD" id="cd06464">
    <property type="entry name" value="ACD_sHsps-like"/>
    <property type="match status" value="1"/>
</dbReference>
<protein>
    <recommendedName>
        <fullName evidence="3">SHSP domain-containing protein</fullName>
    </recommendedName>
</protein>
<dbReference type="PROSITE" id="PS01031">
    <property type="entry name" value="SHSP"/>
    <property type="match status" value="1"/>
</dbReference>
<name>A0A8D5FJW8_9BACT</name>
<evidence type="ECO:0000256" key="1">
    <source>
        <dbReference type="PROSITE-ProRule" id="PRU00285"/>
    </source>
</evidence>
<proteinExistence type="inferred from homology"/>
<dbReference type="PANTHER" id="PTHR11527">
    <property type="entry name" value="HEAT-SHOCK PROTEIN 20 FAMILY MEMBER"/>
    <property type="match status" value="1"/>
</dbReference>
<keyword evidence="5" id="KW-1185">Reference proteome</keyword>
<evidence type="ECO:0000313" key="4">
    <source>
        <dbReference type="EMBL" id="BCL61936.1"/>
    </source>
</evidence>
<dbReference type="KEGG" id="dbk:DGMP_26290"/>
<dbReference type="RefSeq" id="WP_228854343.1">
    <property type="nucleotide sequence ID" value="NZ_AP024086.1"/>
</dbReference>
<evidence type="ECO:0000313" key="5">
    <source>
        <dbReference type="Proteomes" id="UP000826725"/>
    </source>
</evidence>
<dbReference type="InterPro" id="IPR002068">
    <property type="entry name" value="A-crystallin/Hsp20_dom"/>
</dbReference>
<evidence type="ECO:0000256" key="2">
    <source>
        <dbReference type="RuleBase" id="RU003616"/>
    </source>
</evidence>
<accession>A0A8D5FJW8</accession>
<organism evidence="4 5">
    <name type="scientific">Desulfomarina profundi</name>
    <dbReference type="NCBI Taxonomy" id="2772557"/>
    <lineage>
        <taxon>Bacteria</taxon>
        <taxon>Pseudomonadati</taxon>
        <taxon>Thermodesulfobacteriota</taxon>
        <taxon>Desulfobulbia</taxon>
        <taxon>Desulfobulbales</taxon>
        <taxon>Desulfobulbaceae</taxon>
        <taxon>Desulfomarina</taxon>
    </lineage>
</organism>
<dbReference type="Pfam" id="PF00011">
    <property type="entry name" value="HSP20"/>
    <property type="match status" value="1"/>
</dbReference>
<gene>
    <name evidence="4" type="ORF">DGMP_26290</name>
</gene>
<dbReference type="EMBL" id="AP024086">
    <property type="protein sequence ID" value="BCL61936.1"/>
    <property type="molecule type" value="Genomic_DNA"/>
</dbReference>
<evidence type="ECO:0000259" key="3">
    <source>
        <dbReference type="PROSITE" id="PS01031"/>
    </source>
</evidence>
<dbReference type="Proteomes" id="UP000826725">
    <property type="component" value="Chromosome"/>
</dbReference>
<dbReference type="AlphaFoldDB" id="A0A8D5FJW8"/>
<sequence length="153" mass="17689">MSLVKFQSQPNRLRRANDPAGLIDSFFDDFFTPMISTVVPKSVNESRQLKVDIFEKDNNVIITAEIPGVKKEDIFVDAKGKFITIGGERKSEEEIKEEKWYRMERVYGKFERTFSLPFDINVDDVKATFKDGILRLEIPKPEEKDAVKKIAIQ</sequence>
<feature type="domain" description="SHSP" evidence="3">
    <location>
        <begin position="42"/>
        <end position="153"/>
    </location>
</feature>
<reference evidence="4" key="1">
    <citation type="submission" date="2020-09" db="EMBL/GenBank/DDBJ databases">
        <title>Desulfogranum mesoprofundum gen. nov., sp. nov., a novel mesophilic, sulfate-reducing chemolithoautotroph isolated from a deep-sea hydrothermal vent chimney in the Suiyo Seamount.</title>
        <authorList>
            <person name="Hashimoto Y."/>
            <person name="Nakagawa S."/>
        </authorList>
    </citation>
    <scope>NUCLEOTIDE SEQUENCE</scope>
    <source>
        <strain evidence="4">KT2</strain>
    </source>
</reference>
<dbReference type="InterPro" id="IPR031107">
    <property type="entry name" value="Small_HSP"/>
</dbReference>